<keyword evidence="7" id="KW-1185">Reference proteome</keyword>
<dbReference type="PANTHER" id="PTHR34220">
    <property type="entry name" value="SENSOR HISTIDINE KINASE YPDA"/>
    <property type="match status" value="1"/>
</dbReference>
<evidence type="ECO:0000313" key="6">
    <source>
        <dbReference type="EMBL" id="PVW12845.1"/>
    </source>
</evidence>
<evidence type="ECO:0000313" key="7">
    <source>
        <dbReference type="Proteomes" id="UP000245962"/>
    </source>
</evidence>
<comment type="caution">
    <text evidence="6">The sequence shown here is derived from an EMBL/GenBank/DDBJ whole genome shotgun (WGS) entry which is preliminary data.</text>
</comment>
<dbReference type="InterPro" id="IPR036890">
    <property type="entry name" value="HATPase_C_sf"/>
</dbReference>
<dbReference type="GO" id="GO:0000155">
    <property type="term" value="F:phosphorelay sensor kinase activity"/>
    <property type="evidence" value="ECO:0007669"/>
    <property type="project" value="InterPro"/>
</dbReference>
<feature type="chain" id="PRO_5015744344" evidence="3">
    <location>
        <begin position="20"/>
        <end position="595"/>
    </location>
</feature>
<organism evidence="6 7">
    <name type="scientific">Marixanthomonas spongiae</name>
    <dbReference type="NCBI Taxonomy" id="2174845"/>
    <lineage>
        <taxon>Bacteria</taxon>
        <taxon>Pseudomonadati</taxon>
        <taxon>Bacteroidota</taxon>
        <taxon>Flavobacteriia</taxon>
        <taxon>Flavobacteriales</taxon>
        <taxon>Flavobacteriaceae</taxon>
        <taxon>Marixanthomonas</taxon>
    </lineage>
</organism>
<reference evidence="6 7" key="1">
    <citation type="submission" date="2018-04" db="EMBL/GenBank/DDBJ databases">
        <title>Marixanthomonas spongiae HN-E44 sp. nov., isolated from a marine sponge.</title>
        <authorList>
            <person name="Luo L."/>
            <person name="Zhuang L."/>
        </authorList>
    </citation>
    <scope>NUCLEOTIDE SEQUENCE [LARGE SCALE GENOMIC DNA]</scope>
    <source>
        <strain evidence="6 7">HN-E44</strain>
    </source>
</reference>
<feature type="domain" description="Signal transduction histidine kinase internal region" evidence="4">
    <location>
        <begin position="394"/>
        <end position="473"/>
    </location>
</feature>
<dbReference type="GO" id="GO:0016020">
    <property type="term" value="C:membrane"/>
    <property type="evidence" value="ECO:0007669"/>
    <property type="project" value="InterPro"/>
</dbReference>
<dbReference type="SMART" id="SM00028">
    <property type="entry name" value="TPR"/>
    <property type="match status" value="6"/>
</dbReference>
<dbReference type="RefSeq" id="WP_116695511.1">
    <property type="nucleotide sequence ID" value="NZ_QEHR01000012.1"/>
</dbReference>
<keyword evidence="2" id="KW-1133">Transmembrane helix</keyword>
<dbReference type="InterPro" id="IPR050640">
    <property type="entry name" value="Bact_2-comp_sensor_kinase"/>
</dbReference>
<dbReference type="Gene3D" id="1.25.40.10">
    <property type="entry name" value="Tetratricopeptide repeat domain"/>
    <property type="match status" value="2"/>
</dbReference>
<dbReference type="OrthoDB" id="6190788at2"/>
<sequence>MKTKLFLLVFFMVSCLGMAQQTVVDSLKTLLDKKEVPDTLRTIYLLNMAHAIATTNKPKATQYTQEALKIAKSNNWNVGIAKAYRQQGNVYYLKSDFTQALQQYHRALDAAHFEGKNLFDATVYSNIANIYADMEEFDRALENYSKLLQIAEETDSKPQQLIAIFNIATVQMDQGKDSLAVENLQKALSLSEEKPLQIYYPTVCNNLGLAYQHLEDYEKALLYYDKALKQAEIIEDKATMAIVLTNMGKIYGYQEQTRKAETTLLKSIDLNAETGALDREAESWLALSETYQNQGKGTEALAAYKKYIVLNDSIQDREQQVELVKKDLSYEHQKEQALSQAEIDRQRTLKKTVILGGSGLLLALVVILVLYKKKRDAVEAKTVSQFESKVDKTKLKALRSQLNPHFIFNSLNSIHDFVAKNEKTEAKAYLVKFATLMRQTLENSEKEAIPLKEDLELLTTYFEIEQKRLQHKFSFKITVDPSIDVENTLVPPLILQPFAENSIWHGISQKTGTGHILVQVQKKEEMILYSIDDDGVGQLKDATKNGKTNKSYGMKLTKNRIAIINKRNSVQGHVRLIDKKQGVRVEVGLPLQLAF</sequence>
<protein>
    <submittedName>
        <fullName evidence="6">Uncharacterized protein</fullName>
    </submittedName>
</protein>
<dbReference type="EMBL" id="QEHR01000012">
    <property type="protein sequence ID" value="PVW12845.1"/>
    <property type="molecule type" value="Genomic_DNA"/>
</dbReference>
<evidence type="ECO:0000256" key="3">
    <source>
        <dbReference type="SAM" id="SignalP"/>
    </source>
</evidence>
<keyword evidence="3" id="KW-0732">Signal</keyword>
<dbReference type="InterPro" id="IPR019734">
    <property type="entry name" value="TPR_rpt"/>
</dbReference>
<dbReference type="Proteomes" id="UP000245962">
    <property type="component" value="Unassembled WGS sequence"/>
</dbReference>
<accession>A0A2U0HVG6</accession>
<dbReference type="PROSITE" id="PS51257">
    <property type="entry name" value="PROKAR_LIPOPROTEIN"/>
    <property type="match status" value="1"/>
</dbReference>
<dbReference type="InterPro" id="IPR041617">
    <property type="entry name" value="TPR_MalT"/>
</dbReference>
<dbReference type="InterPro" id="IPR011990">
    <property type="entry name" value="TPR-like_helical_dom_sf"/>
</dbReference>
<evidence type="ECO:0000256" key="2">
    <source>
        <dbReference type="SAM" id="Phobius"/>
    </source>
</evidence>
<feature type="repeat" description="TPR" evidence="1">
    <location>
        <begin position="121"/>
        <end position="154"/>
    </location>
</feature>
<dbReference type="InterPro" id="IPR010559">
    <property type="entry name" value="Sig_transdc_His_kin_internal"/>
</dbReference>
<dbReference type="AlphaFoldDB" id="A0A2U0HVG6"/>
<name>A0A2U0HVG6_9FLAO</name>
<dbReference type="PANTHER" id="PTHR34220:SF7">
    <property type="entry name" value="SENSOR HISTIDINE KINASE YPDA"/>
    <property type="match status" value="1"/>
</dbReference>
<gene>
    <name evidence="6" type="ORF">DDV96_14570</name>
</gene>
<feature type="repeat" description="TPR" evidence="1">
    <location>
        <begin position="81"/>
        <end position="114"/>
    </location>
</feature>
<dbReference type="Pfam" id="PF17874">
    <property type="entry name" value="TPR_MalT"/>
    <property type="match status" value="1"/>
</dbReference>
<keyword evidence="2" id="KW-0472">Membrane</keyword>
<feature type="repeat" description="TPR" evidence="1">
    <location>
        <begin position="201"/>
        <end position="234"/>
    </location>
</feature>
<dbReference type="SUPFAM" id="SSF55874">
    <property type="entry name" value="ATPase domain of HSP90 chaperone/DNA topoisomerase II/histidine kinase"/>
    <property type="match status" value="1"/>
</dbReference>
<evidence type="ECO:0000259" key="4">
    <source>
        <dbReference type="Pfam" id="PF06580"/>
    </source>
</evidence>
<feature type="transmembrane region" description="Helical" evidence="2">
    <location>
        <begin position="353"/>
        <end position="371"/>
    </location>
</feature>
<dbReference type="Pfam" id="PF06580">
    <property type="entry name" value="His_kinase"/>
    <property type="match status" value="1"/>
</dbReference>
<evidence type="ECO:0000259" key="5">
    <source>
        <dbReference type="Pfam" id="PF17874"/>
    </source>
</evidence>
<dbReference type="PROSITE" id="PS50005">
    <property type="entry name" value="TPR"/>
    <property type="match status" value="3"/>
</dbReference>
<dbReference type="Gene3D" id="3.30.565.10">
    <property type="entry name" value="Histidine kinase-like ATPase, C-terminal domain"/>
    <property type="match status" value="1"/>
</dbReference>
<keyword evidence="1" id="KW-0802">TPR repeat</keyword>
<proteinExistence type="predicted"/>
<evidence type="ECO:0000256" key="1">
    <source>
        <dbReference type="PROSITE-ProRule" id="PRU00339"/>
    </source>
</evidence>
<feature type="domain" description="MalT-like TPR region" evidence="5">
    <location>
        <begin position="40"/>
        <end position="303"/>
    </location>
</feature>
<feature type="signal peptide" evidence="3">
    <location>
        <begin position="1"/>
        <end position="19"/>
    </location>
</feature>
<keyword evidence="2" id="KW-0812">Transmembrane</keyword>
<dbReference type="SUPFAM" id="SSF48452">
    <property type="entry name" value="TPR-like"/>
    <property type="match status" value="2"/>
</dbReference>